<dbReference type="SMART" id="SM00054">
    <property type="entry name" value="EFh"/>
    <property type="match status" value="4"/>
</dbReference>
<dbReference type="InterPro" id="IPR011992">
    <property type="entry name" value="EF-hand-dom_pair"/>
</dbReference>
<dbReference type="EMBL" id="JALLKP010000001">
    <property type="protein sequence ID" value="KAK2197882.1"/>
    <property type="molecule type" value="Genomic_DNA"/>
</dbReference>
<evidence type="ECO:0000256" key="2">
    <source>
        <dbReference type="ARBA" id="ARBA00022723"/>
    </source>
</evidence>
<dbReference type="PROSITE" id="PS50222">
    <property type="entry name" value="EF_HAND_2"/>
    <property type="match status" value="4"/>
</dbReference>
<name>A0AAD9PNY6_9APIC</name>
<dbReference type="SUPFAM" id="SSF47473">
    <property type="entry name" value="EF-hand"/>
    <property type="match status" value="1"/>
</dbReference>
<keyword evidence="2" id="KW-0479">Metal-binding</keyword>
<dbReference type="KEGG" id="bdw:94335183"/>
<evidence type="ECO:0000256" key="5">
    <source>
        <dbReference type="ARBA" id="ARBA00022990"/>
    </source>
</evidence>
<dbReference type="PANTHER" id="PTHR23048:SF0">
    <property type="entry name" value="CALMODULIN LIKE 3"/>
    <property type="match status" value="1"/>
</dbReference>
<evidence type="ECO:0000256" key="4">
    <source>
        <dbReference type="ARBA" id="ARBA00022837"/>
    </source>
</evidence>
<dbReference type="PROSITE" id="PS00018">
    <property type="entry name" value="EF_HAND_1"/>
    <property type="match status" value="3"/>
</dbReference>
<feature type="domain" description="EF-hand" evidence="6">
    <location>
        <begin position="8"/>
        <end position="43"/>
    </location>
</feature>
<feature type="domain" description="EF-hand" evidence="6">
    <location>
        <begin position="81"/>
        <end position="118"/>
    </location>
</feature>
<dbReference type="FunFam" id="1.10.238.10:FF:000527">
    <property type="entry name" value="Calmodulin-3"/>
    <property type="match status" value="1"/>
</dbReference>
<dbReference type="GO" id="GO:0005509">
    <property type="term" value="F:calcium ion binding"/>
    <property type="evidence" value="ECO:0007669"/>
    <property type="project" value="InterPro"/>
</dbReference>
<dbReference type="Pfam" id="PF13499">
    <property type="entry name" value="EF-hand_7"/>
    <property type="match status" value="2"/>
</dbReference>
<dbReference type="Gene3D" id="1.10.238.10">
    <property type="entry name" value="EF-hand"/>
    <property type="match status" value="3"/>
</dbReference>
<gene>
    <name evidence="7" type="ORF">BdWA1_000885</name>
</gene>
<sequence length="420" mass="47456">MADQLSEEQIAEFKEAFSLFDKDGDGSITTKELGTVMRSLGQNPTEAELQDMINEIDSSGSGAIDFPEFLILMARKMKEGDTEEELVQAFKVFDRDGNVTGFISAQELRHVMTNLGEKLTNEEVEEMLREADVDGDGRINYEEFDSRLDVAGLRIESCIISMKMTTLVGINRVECRQYTLLVGLRGIEEEYVDDSCPDLITLKERLMRKVLNINNYIKSLCDYYEKKSSESTPKKVVLGVSLERLVRRNEFFVYSASVRFNPKIQKVQDIFQLEDKEGSGVVTLTVKLPSDAEKQGFYLRLILKCISKNALVLKMHEEQSPALVSNATHQRTQRTIGANGGNATTMSSSASTTSSSLRYFDDDRFDEGPQTGHAYSFFNQSRLFLAKYATSHLALNAENEKFVSQRLAREKEKTRLRHVG</sequence>
<keyword evidence="8" id="KW-1185">Reference proteome</keyword>
<dbReference type="CDD" id="cd00051">
    <property type="entry name" value="EFh"/>
    <property type="match status" value="2"/>
</dbReference>
<dbReference type="InterPro" id="IPR018247">
    <property type="entry name" value="EF_Hand_1_Ca_BS"/>
</dbReference>
<feature type="domain" description="EF-hand" evidence="6">
    <location>
        <begin position="119"/>
        <end position="154"/>
    </location>
</feature>
<dbReference type="InterPro" id="IPR050230">
    <property type="entry name" value="CALM/Myosin/TropC-like"/>
</dbReference>
<keyword evidence="4" id="KW-0106">Calcium</keyword>
<evidence type="ECO:0000313" key="7">
    <source>
        <dbReference type="EMBL" id="KAK2197882.1"/>
    </source>
</evidence>
<dbReference type="InterPro" id="IPR002048">
    <property type="entry name" value="EF_hand_dom"/>
</dbReference>
<proteinExistence type="predicted"/>
<dbReference type="GeneID" id="94335183"/>
<dbReference type="RefSeq" id="XP_067804724.1">
    <property type="nucleotide sequence ID" value="XM_067945933.1"/>
</dbReference>
<evidence type="ECO:0000259" key="6">
    <source>
        <dbReference type="PROSITE" id="PS50222"/>
    </source>
</evidence>
<organism evidence="7 8">
    <name type="scientific">Babesia duncani</name>
    <dbReference type="NCBI Taxonomy" id="323732"/>
    <lineage>
        <taxon>Eukaryota</taxon>
        <taxon>Sar</taxon>
        <taxon>Alveolata</taxon>
        <taxon>Apicomplexa</taxon>
        <taxon>Aconoidasida</taxon>
        <taxon>Piroplasmida</taxon>
        <taxon>Babesiidae</taxon>
        <taxon>Babesia</taxon>
    </lineage>
</organism>
<evidence type="ECO:0000256" key="3">
    <source>
        <dbReference type="ARBA" id="ARBA00022737"/>
    </source>
</evidence>
<accession>A0AAD9PNY6</accession>
<feature type="domain" description="EF-hand" evidence="6">
    <location>
        <begin position="44"/>
        <end position="79"/>
    </location>
</feature>
<dbReference type="GO" id="GO:0016460">
    <property type="term" value="C:myosin II complex"/>
    <property type="evidence" value="ECO:0007669"/>
    <property type="project" value="TreeGrafter"/>
</dbReference>
<evidence type="ECO:0000313" key="8">
    <source>
        <dbReference type="Proteomes" id="UP001214638"/>
    </source>
</evidence>
<dbReference type="PANTHER" id="PTHR23048">
    <property type="entry name" value="MYOSIN LIGHT CHAIN 1, 3"/>
    <property type="match status" value="1"/>
</dbReference>
<keyword evidence="3" id="KW-0677">Repeat</keyword>
<comment type="caution">
    <text evidence="7">The sequence shown here is derived from an EMBL/GenBank/DDBJ whole genome shotgun (WGS) entry which is preliminary data.</text>
</comment>
<dbReference type="Proteomes" id="UP001214638">
    <property type="component" value="Unassembled WGS sequence"/>
</dbReference>
<dbReference type="AlphaFoldDB" id="A0AAD9PNY6"/>
<protein>
    <recommendedName>
        <fullName evidence="1">Calmodulin</fullName>
    </recommendedName>
</protein>
<evidence type="ECO:0000256" key="1">
    <source>
        <dbReference type="ARBA" id="ARBA00020786"/>
    </source>
</evidence>
<reference evidence="7" key="1">
    <citation type="journal article" date="2023" name="Nat. Microbiol.">
        <title>Babesia duncani multi-omics identifies virulence factors and drug targets.</title>
        <authorList>
            <person name="Singh P."/>
            <person name="Lonardi S."/>
            <person name="Liang Q."/>
            <person name="Vydyam P."/>
            <person name="Khabirova E."/>
            <person name="Fang T."/>
            <person name="Gihaz S."/>
            <person name="Thekkiniath J."/>
            <person name="Munshi M."/>
            <person name="Abel S."/>
            <person name="Ciampossin L."/>
            <person name="Batugedara G."/>
            <person name="Gupta M."/>
            <person name="Lu X.M."/>
            <person name="Lenz T."/>
            <person name="Chakravarty S."/>
            <person name="Cornillot E."/>
            <person name="Hu Y."/>
            <person name="Ma W."/>
            <person name="Gonzalez L.M."/>
            <person name="Sanchez S."/>
            <person name="Estrada K."/>
            <person name="Sanchez-Flores A."/>
            <person name="Montero E."/>
            <person name="Harb O.S."/>
            <person name="Le Roch K.G."/>
            <person name="Mamoun C.B."/>
        </authorList>
    </citation>
    <scope>NUCLEOTIDE SEQUENCE</scope>
    <source>
        <strain evidence="7">WA1</strain>
    </source>
</reference>
<keyword evidence="5" id="KW-0007">Acetylation</keyword>